<dbReference type="EMBL" id="BTSX01000004">
    <property type="protein sequence ID" value="GMS93927.1"/>
    <property type="molecule type" value="Genomic_DNA"/>
</dbReference>
<feature type="transmembrane region" description="Helical" evidence="1">
    <location>
        <begin position="79"/>
        <end position="99"/>
    </location>
</feature>
<evidence type="ECO:0000256" key="1">
    <source>
        <dbReference type="SAM" id="Phobius"/>
    </source>
</evidence>
<organism evidence="2 3">
    <name type="scientific">Pristionchus entomophagus</name>
    <dbReference type="NCBI Taxonomy" id="358040"/>
    <lineage>
        <taxon>Eukaryota</taxon>
        <taxon>Metazoa</taxon>
        <taxon>Ecdysozoa</taxon>
        <taxon>Nematoda</taxon>
        <taxon>Chromadorea</taxon>
        <taxon>Rhabditida</taxon>
        <taxon>Rhabditina</taxon>
        <taxon>Diplogasteromorpha</taxon>
        <taxon>Diplogasteroidea</taxon>
        <taxon>Neodiplogasteridae</taxon>
        <taxon>Pristionchus</taxon>
    </lineage>
</organism>
<dbReference type="AlphaFoldDB" id="A0AAV5THZ0"/>
<gene>
    <name evidence="2" type="ORF">PENTCL1PPCAC_16102</name>
</gene>
<feature type="transmembrane region" description="Helical" evidence="1">
    <location>
        <begin position="36"/>
        <end position="59"/>
    </location>
</feature>
<evidence type="ECO:0000313" key="2">
    <source>
        <dbReference type="EMBL" id="GMS93927.1"/>
    </source>
</evidence>
<protein>
    <recommendedName>
        <fullName evidence="4">Serpentine receptor class gamma</fullName>
    </recommendedName>
</protein>
<dbReference type="Proteomes" id="UP001432027">
    <property type="component" value="Unassembled WGS sequence"/>
</dbReference>
<sequence length="205" mass="23485">RFNGENGLVVTSIVSYIFYTLYFVNNLTARYFDVLFCGYVQWLFLGLSSITPFWCLLLFTPTVRNGSGNEALEIFDYCQTIIISTCLLVTIPLACFVYCKLLFVRPFSGNYTFKLIVTNGVAQILQCVMYLINFQLTTYPFMYNYYISIQRLGIMTPLIVINNLLDGLSLHTMLFVALNRMKTILFLRRRSVSSLIEASSSNTCV</sequence>
<feature type="transmembrane region" description="Helical" evidence="1">
    <location>
        <begin position="111"/>
        <end position="132"/>
    </location>
</feature>
<proteinExistence type="predicted"/>
<keyword evidence="1" id="KW-0812">Transmembrane</keyword>
<name>A0AAV5THZ0_9BILA</name>
<keyword evidence="3" id="KW-1185">Reference proteome</keyword>
<keyword evidence="1" id="KW-1133">Transmembrane helix</keyword>
<evidence type="ECO:0000313" key="3">
    <source>
        <dbReference type="Proteomes" id="UP001432027"/>
    </source>
</evidence>
<feature type="transmembrane region" description="Helical" evidence="1">
    <location>
        <begin position="152"/>
        <end position="178"/>
    </location>
</feature>
<accession>A0AAV5THZ0</accession>
<reference evidence="2" key="1">
    <citation type="submission" date="2023-10" db="EMBL/GenBank/DDBJ databases">
        <title>Genome assembly of Pristionchus species.</title>
        <authorList>
            <person name="Yoshida K."/>
            <person name="Sommer R.J."/>
        </authorList>
    </citation>
    <scope>NUCLEOTIDE SEQUENCE</scope>
    <source>
        <strain evidence="2">RS0144</strain>
    </source>
</reference>
<keyword evidence="1" id="KW-0472">Membrane</keyword>
<feature type="non-terminal residue" evidence="2">
    <location>
        <position position="1"/>
    </location>
</feature>
<evidence type="ECO:0008006" key="4">
    <source>
        <dbReference type="Google" id="ProtNLM"/>
    </source>
</evidence>
<feature type="transmembrane region" description="Helical" evidence="1">
    <location>
        <begin position="6"/>
        <end position="24"/>
    </location>
</feature>
<comment type="caution">
    <text evidence="2">The sequence shown here is derived from an EMBL/GenBank/DDBJ whole genome shotgun (WGS) entry which is preliminary data.</text>
</comment>